<dbReference type="InterPro" id="IPR013785">
    <property type="entry name" value="Aldolase_TIM"/>
</dbReference>
<dbReference type="Pfam" id="PF00480">
    <property type="entry name" value="ROK"/>
    <property type="match status" value="1"/>
</dbReference>
<evidence type="ECO:0000256" key="11">
    <source>
        <dbReference type="ARBA" id="ARBA00061385"/>
    </source>
</evidence>
<dbReference type="InterPro" id="IPR011060">
    <property type="entry name" value="RibuloseP-bd_barrel"/>
</dbReference>
<dbReference type="InterPro" id="IPR043129">
    <property type="entry name" value="ATPase_NBD"/>
</dbReference>
<evidence type="ECO:0000256" key="6">
    <source>
        <dbReference type="ARBA" id="ARBA00023277"/>
    </source>
</evidence>
<dbReference type="Gene3D" id="3.20.20.70">
    <property type="entry name" value="Aldolase class I"/>
    <property type="match status" value="1"/>
</dbReference>
<comment type="similarity">
    <text evidence="11">In the C-terminal section; belongs to the ROK (NagC/XylR) family. NanK subfamily.</text>
</comment>
<dbReference type="GO" id="GO:0047465">
    <property type="term" value="F:N-acylglucosamine-6-phosphate 2-epimerase activity"/>
    <property type="evidence" value="ECO:0007669"/>
    <property type="project" value="UniProtKB-EC"/>
</dbReference>
<dbReference type="Proteomes" id="UP000254939">
    <property type="component" value="Unassembled WGS sequence"/>
</dbReference>
<evidence type="ECO:0000256" key="8">
    <source>
        <dbReference type="ARBA" id="ARBA00053450"/>
    </source>
</evidence>
<dbReference type="CDD" id="cd04729">
    <property type="entry name" value="NanE"/>
    <property type="match status" value="1"/>
</dbReference>
<evidence type="ECO:0000256" key="7">
    <source>
        <dbReference type="ARBA" id="ARBA00050815"/>
    </source>
</evidence>
<comment type="similarity">
    <text evidence="12">Belongs to the NanE family.</text>
</comment>
<comment type="pathway">
    <text evidence="9">Amino-sugar metabolism; N-acetylneuraminate degradation; D-fructose 6-phosphate from N-acetylneuraminate: step 2/5.</text>
</comment>
<evidence type="ECO:0000256" key="5">
    <source>
        <dbReference type="ARBA" id="ARBA00023235"/>
    </source>
</evidence>
<comment type="caution">
    <text evidence="13">The sequence shown here is derived from an EMBL/GenBank/DDBJ whole genome shotgun (WGS) entry which is preliminary data.</text>
</comment>
<dbReference type="UniPathway" id="UPA00629">
    <property type="reaction ID" value="UER00682"/>
</dbReference>
<dbReference type="HAMAP" id="MF_01235">
    <property type="entry name" value="ManNAc6P_epimer"/>
    <property type="match status" value="1"/>
</dbReference>
<evidence type="ECO:0000313" key="14">
    <source>
        <dbReference type="Proteomes" id="UP000254939"/>
    </source>
</evidence>
<keyword evidence="6 12" id="KW-0119">Carbohydrate metabolism</keyword>
<evidence type="ECO:0000256" key="4">
    <source>
        <dbReference type="ARBA" id="ARBA00022777"/>
    </source>
</evidence>
<dbReference type="InterPro" id="IPR007260">
    <property type="entry name" value="NanE"/>
</dbReference>
<evidence type="ECO:0000256" key="2">
    <source>
        <dbReference type="ARBA" id="ARBA00002147"/>
    </source>
</evidence>
<evidence type="ECO:0000313" key="13">
    <source>
        <dbReference type="EMBL" id="RDJ06725.1"/>
    </source>
</evidence>
<dbReference type="GO" id="GO:0005829">
    <property type="term" value="C:cytosol"/>
    <property type="evidence" value="ECO:0007669"/>
    <property type="project" value="TreeGrafter"/>
</dbReference>
<evidence type="ECO:0000256" key="10">
    <source>
        <dbReference type="ARBA" id="ARBA00061354"/>
    </source>
</evidence>
<dbReference type="EC" id="5.1.3.9" evidence="12"/>
<dbReference type="GO" id="GO:0006053">
    <property type="term" value="P:N-acetylmannosamine catabolic process"/>
    <property type="evidence" value="ECO:0007669"/>
    <property type="project" value="TreeGrafter"/>
</dbReference>
<comment type="similarity">
    <text evidence="10">In the N-terminal section; belongs to the NanE family.</text>
</comment>
<proteinExistence type="inferred from homology"/>
<dbReference type="PANTHER" id="PTHR36204:SF1">
    <property type="entry name" value="N-ACETYLMANNOSAMINE-6-PHOSPHATE 2-EPIMERASE-RELATED"/>
    <property type="match status" value="1"/>
</dbReference>
<organism evidence="13 14">
    <name type="scientific">Rhizobium grahamii</name>
    <dbReference type="NCBI Taxonomy" id="1120045"/>
    <lineage>
        <taxon>Bacteria</taxon>
        <taxon>Pseudomonadati</taxon>
        <taxon>Pseudomonadota</taxon>
        <taxon>Alphaproteobacteria</taxon>
        <taxon>Hyphomicrobiales</taxon>
        <taxon>Rhizobiaceae</taxon>
        <taxon>Rhizobium/Agrobacterium group</taxon>
        <taxon>Rhizobium</taxon>
    </lineage>
</organism>
<comment type="pathway">
    <text evidence="3 12">Amino-sugar metabolism; N-acetylneuraminate degradation; D-fructose 6-phosphate from N-acetylneuraminate: step 3/5.</text>
</comment>
<accession>A0A370KJU6</accession>
<dbReference type="AlphaFoldDB" id="A0A370KJU6"/>
<dbReference type="OrthoDB" id="9810372at2"/>
<comment type="catalytic activity">
    <reaction evidence="7">
        <text>an N-acyl-D-mannosamine + ATP = an N-acyl-D-mannosamine 6-phosphate + ADP + H(+)</text>
        <dbReference type="Rhea" id="RHEA:23832"/>
        <dbReference type="ChEBI" id="CHEBI:15378"/>
        <dbReference type="ChEBI" id="CHEBI:16062"/>
        <dbReference type="ChEBI" id="CHEBI:30616"/>
        <dbReference type="ChEBI" id="CHEBI:57666"/>
        <dbReference type="ChEBI" id="CHEBI:456216"/>
        <dbReference type="EC" id="2.7.1.60"/>
    </reaction>
</comment>
<dbReference type="PANTHER" id="PTHR36204">
    <property type="entry name" value="N-ACETYLMANNOSAMINE-6-PHOSPHATE 2-EPIMERASE-RELATED"/>
    <property type="match status" value="1"/>
</dbReference>
<gene>
    <name evidence="12" type="primary">nanE</name>
    <name evidence="13" type="ORF">B5K06_22295</name>
</gene>
<evidence type="ECO:0000256" key="12">
    <source>
        <dbReference type="HAMAP-Rule" id="MF_01235"/>
    </source>
</evidence>
<comment type="catalytic activity">
    <reaction evidence="1 12">
        <text>an N-acyl-D-glucosamine 6-phosphate = an N-acyl-D-mannosamine 6-phosphate</text>
        <dbReference type="Rhea" id="RHEA:23932"/>
        <dbReference type="ChEBI" id="CHEBI:57599"/>
        <dbReference type="ChEBI" id="CHEBI:57666"/>
        <dbReference type="EC" id="5.1.3.9"/>
    </reaction>
</comment>
<dbReference type="GO" id="GO:0009384">
    <property type="term" value="F:N-acylmannosamine kinase activity"/>
    <property type="evidence" value="ECO:0007669"/>
    <property type="project" value="UniProtKB-EC"/>
</dbReference>
<evidence type="ECO:0000256" key="9">
    <source>
        <dbReference type="ARBA" id="ARBA00060606"/>
    </source>
</evidence>
<name>A0A370KJU6_9HYPH</name>
<dbReference type="Pfam" id="PF04131">
    <property type="entry name" value="NanE"/>
    <property type="match status" value="1"/>
</dbReference>
<dbReference type="SUPFAM" id="SSF51366">
    <property type="entry name" value="Ribulose-phoshate binding barrel"/>
    <property type="match status" value="1"/>
</dbReference>
<evidence type="ECO:0000256" key="1">
    <source>
        <dbReference type="ARBA" id="ARBA00000056"/>
    </source>
</evidence>
<dbReference type="InterPro" id="IPR000600">
    <property type="entry name" value="ROK"/>
</dbReference>
<dbReference type="GO" id="GO:0019262">
    <property type="term" value="P:N-acetylneuraminate catabolic process"/>
    <property type="evidence" value="ECO:0007669"/>
    <property type="project" value="UniProtKB-UniRule"/>
</dbReference>
<dbReference type="Gene3D" id="3.30.420.40">
    <property type="match status" value="2"/>
</dbReference>
<dbReference type="EMBL" id="NAAC01000028">
    <property type="protein sequence ID" value="RDJ06725.1"/>
    <property type="molecule type" value="Genomic_DNA"/>
</dbReference>
<reference evidence="13 14" key="1">
    <citation type="submission" date="2017-03" db="EMBL/GenBank/DDBJ databases">
        <title>Genome analysis of Rhizobial strains effectives or ineffectives for nitrogen fixation isolated from bean seeds.</title>
        <authorList>
            <person name="Peralta H."/>
            <person name="Aguilar-Vera A."/>
            <person name="Mora Y."/>
            <person name="Vargas-Lagunas C."/>
            <person name="Girard L."/>
            <person name="Mora J."/>
        </authorList>
    </citation>
    <scope>NUCLEOTIDE SEQUENCE [LARGE SCALE GENOMIC DNA]</scope>
    <source>
        <strain evidence="13 14">CCGM3</strain>
    </source>
</reference>
<keyword evidence="4 13" id="KW-0418">Kinase</keyword>
<keyword evidence="5 12" id="KW-0413">Isomerase</keyword>
<dbReference type="FunFam" id="3.20.20.70:FF:000035">
    <property type="entry name" value="Putative N-acetylmannosamine-6-phosphate 2-epimerase"/>
    <property type="match status" value="1"/>
</dbReference>
<keyword evidence="4 13" id="KW-0808">Transferase</keyword>
<evidence type="ECO:0000256" key="3">
    <source>
        <dbReference type="ARBA" id="ARBA00005081"/>
    </source>
</evidence>
<sequence length="520" mass="54516">MLREDIRNSLIVSCQPVPDGPMDHADYVTGFAKAALDAGARALRIESVDYVKAVRAAVTAPIVGIVKRDLSDSPVRITPFVSDAEALADAGADIVAFDATDRARPASVKELVHAIKAKGKLTMADCSSLEDARRALAAGVDFVGTTLSGYVGGQEPVEPDIELIAAMRQLTPFVIAEGRIRFPDQAVSAAKAGAFAVVVGSAITRTEHVTGWFREAIGNAYQSHPETGHDAVLSIDIGGTKTMAALVCGENVVEEVVVATERGAGPDAWISTIFETTSGWADRYQRIGIAVTGVTEAGTWSALNPATLPIPDRYRLVDCVETLFGKPAFAINDAQAAAWGEYRFGAGAGVSRLVFLTISTGIGGGVVIDGKPLLGLAGHFGLIRSPSEGQSPFEDQTSGRWIASEAAQNGHQIDAVGVFDRARNGEGWAAEIVSRSALRAATLCRDIQLMLDPDVIVIGGGIGLAEGYLDLMRSHFKELSPRLAPRLVAARLGRHAGIIGAADLAGESRAGEGRAEKATA</sequence>
<comment type="function">
    <text evidence="2 12">Converts N-acetylmannosamine-6-phosphate (ManNAc-6-P) to N-acetylglucosamine-6-phosphate (GlcNAc-6-P).</text>
</comment>
<dbReference type="SUPFAM" id="SSF53067">
    <property type="entry name" value="Actin-like ATPase domain"/>
    <property type="match status" value="1"/>
</dbReference>
<comment type="function">
    <text evidence="8">Catalyzes the phosphorylation of N-acetylmannosamine (ManNAc) to ManNAc-6-P.</text>
</comment>
<protein>
    <recommendedName>
        <fullName evidence="12">Putative N-acetylmannosamine-6-phosphate 2-epimerase</fullName>
        <ecNumber evidence="12">5.1.3.9</ecNumber>
    </recommendedName>
    <alternativeName>
        <fullName evidence="12">ManNAc-6-P epimerase</fullName>
    </alternativeName>
</protein>
<dbReference type="RefSeq" id="WP_114714762.1">
    <property type="nucleotide sequence ID" value="NZ_KZ857266.1"/>
</dbReference>
<dbReference type="NCBIfam" id="NF002231">
    <property type="entry name" value="PRK01130.1"/>
    <property type="match status" value="1"/>
</dbReference>